<proteinExistence type="predicted"/>
<sequence length="141" mass="15744">MLVHSFDLFKENLSLEVSVILAGESLVGRSSAPAAHDVEEHPPKLLTKHGVHDEIEAGVEGYQQVRYQDCLRCTNEHGGESDLLPLRPCWRSAPDGHIQHRQRHEGDEVQHEQVQPDVVQLRHKEKLDSLGGAENIGVKPV</sequence>
<keyword evidence="2" id="KW-1185">Reference proteome</keyword>
<gene>
    <name evidence="1" type="ORF">JTE90_003472</name>
</gene>
<organism evidence="1 2">
    <name type="scientific">Oedothorax gibbosus</name>
    <dbReference type="NCBI Taxonomy" id="931172"/>
    <lineage>
        <taxon>Eukaryota</taxon>
        <taxon>Metazoa</taxon>
        <taxon>Ecdysozoa</taxon>
        <taxon>Arthropoda</taxon>
        <taxon>Chelicerata</taxon>
        <taxon>Arachnida</taxon>
        <taxon>Araneae</taxon>
        <taxon>Araneomorphae</taxon>
        <taxon>Entelegynae</taxon>
        <taxon>Araneoidea</taxon>
        <taxon>Linyphiidae</taxon>
        <taxon>Erigoninae</taxon>
        <taxon>Oedothorax</taxon>
    </lineage>
</organism>
<evidence type="ECO:0000313" key="1">
    <source>
        <dbReference type="EMBL" id="KAG8178750.1"/>
    </source>
</evidence>
<reference evidence="1 2" key="1">
    <citation type="journal article" date="2022" name="Nat. Ecol. Evol.">
        <title>A masculinizing supergene underlies an exaggerated male reproductive morph in a spider.</title>
        <authorList>
            <person name="Hendrickx F."/>
            <person name="De Corte Z."/>
            <person name="Sonet G."/>
            <person name="Van Belleghem S.M."/>
            <person name="Kostlbacher S."/>
            <person name="Vangestel C."/>
        </authorList>
    </citation>
    <scope>NUCLEOTIDE SEQUENCE [LARGE SCALE GENOMIC DNA]</scope>
    <source>
        <strain evidence="1">W744_W776</strain>
    </source>
</reference>
<evidence type="ECO:0000313" key="2">
    <source>
        <dbReference type="Proteomes" id="UP000827092"/>
    </source>
</evidence>
<comment type="caution">
    <text evidence="1">The sequence shown here is derived from an EMBL/GenBank/DDBJ whole genome shotgun (WGS) entry which is preliminary data.</text>
</comment>
<name>A0AAV6U3U9_9ARAC</name>
<accession>A0AAV6U3U9</accession>
<dbReference type="AlphaFoldDB" id="A0AAV6U3U9"/>
<dbReference type="EMBL" id="JAFNEN010000670">
    <property type="protein sequence ID" value="KAG8178750.1"/>
    <property type="molecule type" value="Genomic_DNA"/>
</dbReference>
<dbReference type="Proteomes" id="UP000827092">
    <property type="component" value="Unassembled WGS sequence"/>
</dbReference>
<protein>
    <submittedName>
        <fullName evidence="1">Uncharacterized protein</fullName>
    </submittedName>
</protein>